<accession>A0ABV7ZYW9</accession>
<dbReference type="NCBIfam" id="NF038402">
    <property type="entry name" value="TroA_like"/>
    <property type="match status" value="1"/>
</dbReference>
<keyword evidence="1 2" id="KW-0732">Signal</keyword>
<dbReference type="PANTHER" id="PTHR30535">
    <property type="entry name" value="VITAMIN B12-BINDING PROTEIN"/>
    <property type="match status" value="1"/>
</dbReference>
<dbReference type="InterPro" id="IPR050902">
    <property type="entry name" value="ABC_Transporter_SBP"/>
</dbReference>
<dbReference type="PROSITE" id="PS50983">
    <property type="entry name" value="FE_B12_PBP"/>
    <property type="match status" value="1"/>
</dbReference>
<dbReference type="EMBL" id="JBHRYR010000002">
    <property type="protein sequence ID" value="MFC3852367.1"/>
    <property type="molecule type" value="Genomic_DNA"/>
</dbReference>
<feature type="chain" id="PRO_5045928509" evidence="2">
    <location>
        <begin position="21"/>
        <end position="287"/>
    </location>
</feature>
<gene>
    <name evidence="4" type="ORF">ACFOOG_05920</name>
</gene>
<evidence type="ECO:0000313" key="5">
    <source>
        <dbReference type="Proteomes" id="UP001595617"/>
    </source>
</evidence>
<dbReference type="Proteomes" id="UP001595617">
    <property type="component" value="Unassembled WGS sequence"/>
</dbReference>
<evidence type="ECO:0000256" key="1">
    <source>
        <dbReference type="ARBA" id="ARBA00022729"/>
    </source>
</evidence>
<evidence type="ECO:0000256" key="2">
    <source>
        <dbReference type="SAM" id="SignalP"/>
    </source>
</evidence>
<dbReference type="InterPro" id="IPR002491">
    <property type="entry name" value="ABC_transptr_periplasmic_BD"/>
</dbReference>
<dbReference type="Gene3D" id="3.40.50.1980">
    <property type="entry name" value="Nitrogenase molybdenum iron protein domain"/>
    <property type="match status" value="2"/>
</dbReference>
<organism evidence="4 5">
    <name type="scientific">Saccharospirillum mangrovi</name>
    <dbReference type="NCBI Taxonomy" id="2161747"/>
    <lineage>
        <taxon>Bacteria</taxon>
        <taxon>Pseudomonadati</taxon>
        <taxon>Pseudomonadota</taxon>
        <taxon>Gammaproteobacteria</taxon>
        <taxon>Oceanospirillales</taxon>
        <taxon>Saccharospirillaceae</taxon>
        <taxon>Saccharospirillum</taxon>
    </lineage>
</organism>
<comment type="caution">
    <text evidence="4">The sequence shown here is derived from an EMBL/GenBank/DDBJ whole genome shotgun (WGS) entry which is preliminary data.</text>
</comment>
<evidence type="ECO:0000259" key="3">
    <source>
        <dbReference type="PROSITE" id="PS50983"/>
    </source>
</evidence>
<name>A0ABV7ZYW9_9GAMM</name>
<proteinExistence type="predicted"/>
<dbReference type="PANTHER" id="PTHR30535:SF34">
    <property type="entry name" value="MOLYBDATE-BINDING PROTEIN MOLA"/>
    <property type="match status" value="1"/>
</dbReference>
<reference evidence="5" key="1">
    <citation type="journal article" date="2019" name="Int. J. Syst. Evol. Microbiol.">
        <title>The Global Catalogue of Microorganisms (GCM) 10K type strain sequencing project: providing services to taxonomists for standard genome sequencing and annotation.</title>
        <authorList>
            <consortium name="The Broad Institute Genomics Platform"/>
            <consortium name="The Broad Institute Genome Sequencing Center for Infectious Disease"/>
            <person name="Wu L."/>
            <person name="Ma J."/>
        </authorList>
    </citation>
    <scope>NUCLEOTIDE SEQUENCE [LARGE SCALE GENOMIC DNA]</scope>
    <source>
        <strain evidence="5">IBRC 10765</strain>
    </source>
</reference>
<dbReference type="Pfam" id="PF01497">
    <property type="entry name" value="Peripla_BP_2"/>
    <property type="match status" value="1"/>
</dbReference>
<dbReference type="InterPro" id="IPR054828">
    <property type="entry name" value="Vit_B12_bind_prot"/>
</dbReference>
<keyword evidence="5" id="KW-1185">Reference proteome</keyword>
<protein>
    <submittedName>
        <fullName evidence="4">Cobalamin-binding protein</fullName>
    </submittedName>
</protein>
<sequence>MMRLASALLLALCATFGAAAVQVTDDANNVVTLDQPAKRVISLLPHATELLFDIGAGPALVGVDEYSNYPAAAQDIPRVGDYFALNLEVILALQPDLIIAWPNGNSAAQLERLAAFNIPVYLSDPQNVGMIVENLRDLGRLTDQSDRAEQVAMGFEDAMKDLQRRFSDREPVRVFYQVWHDPIFTISGDNFIGELITYCGGVNVFADAPVLAPQVGRESVLAANPEVILGGGSDGTGLDIWRTVTDLSAVRQGHLYTLNTGHLSRPTLGLVTGGEALCTTIDRARAQ</sequence>
<dbReference type="CDD" id="cd01144">
    <property type="entry name" value="BtuF"/>
    <property type="match status" value="1"/>
</dbReference>
<dbReference type="RefSeq" id="WP_380694431.1">
    <property type="nucleotide sequence ID" value="NZ_JBHRYR010000002.1"/>
</dbReference>
<evidence type="ECO:0000313" key="4">
    <source>
        <dbReference type="EMBL" id="MFC3852367.1"/>
    </source>
</evidence>
<feature type="signal peptide" evidence="2">
    <location>
        <begin position="1"/>
        <end position="20"/>
    </location>
</feature>
<feature type="domain" description="Fe/B12 periplasmic-binding" evidence="3">
    <location>
        <begin position="39"/>
        <end position="285"/>
    </location>
</feature>
<dbReference type="SUPFAM" id="SSF53807">
    <property type="entry name" value="Helical backbone' metal receptor"/>
    <property type="match status" value="1"/>
</dbReference>